<comment type="caution">
    <text evidence="2">The sequence shown here is derived from an EMBL/GenBank/DDBJ whole genome shotgun (WGS) entry which is preliminary data.</text>
</comment>
<keyword evidence="3" id="KW-1185">Reference proteome</keyword>
<proteinExistence type="predicted"/>
<dbReference type="Proteomes" id="UP001189429">
    <property type="component" value="Unassembled WGS sequence"/>
</dbReference>
<gene>
    <name evidence="2" type="ORF">PCOR1329_LOCUS36737</name>
</gene>
<organism evidence="2 3">
    <name type="scientific">Prorocentrum cordatum</name>
    <dbReference type="NCBI Taxonomy" id="2364126"/>
    <lineage>
        <taxon>Eukaryota</taxon>
        <taxon>Sar</taxon>
        <taxon>Alveolata</taxon>
        <taxon>Dinophyceae</taxon>
        <taxon>Prorocentrales</taxon>
        <taxon>Prorocentraceae</taxon>
        <taxon>Prorocentrum</taxon>
    </lineage>
</organism>
<evidence type="ECO:0000313" key="2">
    <source>
        <dbReference type="EMBL" id="CAK0841567.1"/>
    </source>
</evidence>
<name>A0ABN9T9J9_9DINO</name>
<dbReference type="EMBL" id="CAUYUJ010014465">
    <property type="protein sequence ID" value="CAK0841567.1"/>
    <property type="molecule type" value="Genomic_DNA"/>
</dbReference>
<evidence type="ECO:0000313" key="3">
    <source>
        <dbReference type="Proteomes" id="UP001189429"/>
    </source>
</evidence>
<sequence>MRRRCFRSSGGVEDRPLQAPLLVWAVSRAAAQPWFDRCAPGRGRRTARRVPPARPRAGPEAKPDRTAPVAGRCAAMVRDSTVARSRSTKRGFFSSHEDYSVPEPVKRNSDLLLDFAPQDVARAEGRQSGLMWDLEEPSSSWVLEEQNAGDRDDQTLASFLMRGNSRTTVTAHHSHPSHGSSMHLLKSSSAKLSSAVSRWTDEIPLQYITDPPLFIAEHSDMQEPPKGSVVHRYWKEHASWLEEWPAIADACDHIAKVKAVWHDMLADIHDADNVYDQPQRDPVRMFVHMGRKPMAVRSKPTQELGAAAEVVRPGEIIVSDLAEEIGGVQYYRIAGRPADTPGWVFDSIGGETIMAEMKNVDTTPVWYRAIAAGKIFLHKVPSYHRATMNGLILGTKEVFVVDLRCRVGAQDYVHLADGRGWIYERVKRKDSVVEIKTPTSRKDFKAAQYVAVVGECEEEMLSSGSGGLRHRMSDVPSTTDIVKTGMWTYIVGESPVLVIGDGPQGSLLQPGEEIKVDKKCTANGDLFVKGSGVLGRQWFRLHGKERRGWVPATAVNGKQLLFEKEEQSAYPSWGTSARESVDATEDWMIGTV</sequence>
<protein>
    <recommendedName>
        <fullName evidence="4">Altered inheritance of mitochondria protein 24, mitochondrial</fullName>
    </recommendedName>
</protein>
<reference evidence="2" key="1">
    <citation type="submission" date="2023-10" db="EMBL/GenBank/DDBJ databases">
        <authorList>
            <person name="Chen Y."/>
            <person name="Shah S."/>
            <person name="Dougan E. K."/>
            <person name="Thang M."/>
            <person name="Chan C."/>
        </authorList>
    </citation>
    <scope>NUCLEOTIDE SEQUENCE [LARGE SCALE GENOMIC DNA]</scope>
</reference>
<accession>A0ABN9T9J9</accession>
<evidence type="ECO:0008006" key="4">
    <source>
        <dbReference type="Google" id="ProtNLM"/>
    </source>
</evidence>
<feature type="region of interest" description="Disordered" evidence="1">
    <location>
        <begin position="40"/>
        <end position="68"/>
    </location>
</feature>
<evidence type="ECO:0000256" key="1">
    <source>
        <dbReference type="SAM" id="MobiDB-lite"/>
    </source>
</evidence>